<sequence length="146" mass="15825">MASRTVAERGFGMACCQIPAIGGSGDRDPPIPDSTHGLRLICNSLLMPEPLNANRSYHTGSKSSMGFTRTSIQAIVAFCVTVNRVMSQTARPACFVDIQGCRCNRRRCCRPNRKYVMRSGVQLTTLSCCCVAATVVTAAKNGTWEM</sequence>
<evidence type="ECO:0000313" key="2">
    <source>
        <dbReference type="EMBL" id="KAF2680114.1"/>
    </source>
</evidence>
<dbReference type="Proteomes" id="UP000799291">
    <property type="component" value="Unassembled WGS sequence"/>
</dbReference>
<feature type="transmembrane region" description="Helical" evidence="1">
    <location>
        <begin position="115"/>
        <end position="139"/>
    </location>
</feature>
<proteinExistence type="predicted"/>
<reference evidence="2" key="1">
    <citation type="journal article" date="2020" name="Stud. Mycol.">
        <title>101 Dothideomycetes genomes: a test case for predicting lifestyles and emergence of pathogens.</title>
        <authorList>
            <person name="Haridas S."/>
            <person name="Albert R."/>
            <person name="Binder M."/>
            <person name="Bloem J."/>
            <person name="Labutti K."/>
            <person name="Salamov A."/>
            <person name="Andreopoulos B."/>
            <person name="Baker S."/>
            <person name="Barry K."/>
            <person name="Bills G."/>
            <person name="Bluhm B."/>
            <person name="Cannon C."/>
            <person name="Castanera R."/>
            <person name="Culley D."/>
            <person name="Daum C."/>
            <person name="Ezra D."/>
            <person name="Gonzalez J."/>
            <person name="Henrissat B."/>
            <person name="Kuo A."/>
            <person name="Liang C."/>
            <person name="Lipzen A."/>
            <person name="Lutzoni F."/>
            <person name="Magnuson J."/>
            <person name="Mondo S."/>
            <person name="Nolan M."/>
            <person name="Ohm R."/>
            <person name="Pangilinan J."/>
            <person name="Park H.-J."/>
            <person name="Ramirez L."/>
            <person name="Alfaro M."/>
            <person name="Sun H."/>
            <person name="Tritt A."/>
            <person name="Yoshinaga Y."/>
            <person name="Zwiers L.-H."/>
            <person name="Turgeon B."/>
            <person name="Goodwin S."/>
            <person name="Spatafora J."/>
            <person name="Crous P."/>
            <person name="Grigoriev I."/>
        </authorList>
    </citation>
    <scope>NUCLEOTIDE SEQUENCE</scope>
    <source>
        <strain evidence="2">CBS 122367</strain>
    </source>
</reference>
<dbReference type="AlphaFoldDB" id="A0A6G1IPD7"/>
<evidence type="ECO:0000256" key="1">
    <source>
        <dbReference type="SAM" id="Phobius"/>
    </source>
</evidence>
<accession>A0A6G1IPD7</accession>
<keyword evidence="1" id="KW-1133">Transmembrane helix</keyword>
<keyword evidence="1" id="KW-0472">Membrane</keyword>
<protein>
    <submittedName>
        <fullName evidence="2">Uncharacterized protein</fullName>
    </submittedName>
</protein>
<keyword evidence="3" id="KW-1185">Reference proteome</keyword>
<gene>
    <name evidence="2" type="ORF">K458DRAFT_407445</name>
</gene>
<evidence type="ECO:0000313" key="3">
    <source>
        <dbReference type="Proteomes" id="UP000799291"/>
    </source>
</evidence>
<keyword evidence="1" id="KW-0812">Transmembrane</keyword>
<dbReference type="EMBL" id="MU005598">
    <property type="protein sequence ID" value="KAF2680114.1"/>
    <property type="molecule type" value="Genomic_DNA"/>
</dbReference>
<organism evidence="2 3">
    <name type="scientific">Lentithecium fluviatile CBS 122367</name>
    <dbReference type="NCBI Taxonomy" id="1168545"/>
    <lineage>
        <taxon>Eukaryota</taxon>
        <taxon>Fungi</taxon>
        <taxon>Dikarya</taxon>
        <taxon>Ascomycota</taxon>
        <taxon>Pezizomycotina</taxon>
        <taxon>Dothideomycetes</taxon>
        <taxon>Pleosporomycetidae</taxon>
        <taxon>Pleosporales</taxon>
        <taxon>Massarineae</taxon>
        <taxon>Lentitheciaceae</taxon>
        <taxon>Lentithecium</taxon>
    </lineage>
</organism>
<name>A0A6G1IPD7_9PLEO</name>